<comment type="caution">
    <text evidence="1">The sequence shown here is derived from an EMBL/GenBank/DDBJ whole genome shotgun (WGS) entry which is preliminary data.</text>
</comment>
<protein>
    <submittedName>
        <fullName evidence="1">Uncharacterized protein</fullName>
    </submittedName>
</protein>
<accession>A0A3R0QCR4</accession>
<dbReference type="AlphaFoldDB" id="A0A3R0QCR4"/>
<organism evidence="1">
    <name type="scientific">Salmonella enteritidis</name>
    <dbReference type="NCBI Taxonomy" id="149539"/>
    <lineage>
        <taxon>Bacteria</taxon>
        <taxon>Pseudomonadati</taxon>
        <taxon>Pseudomonadota</taxon>
        <taxon>Gammaproteobacteria</taxon>
        <taxon>Enterobacterales</taxon>
        <taxon>Enterobacteriaceae</taxon>
        <taxon>Salmonella</taxon>
    </lineage>
</organism>
<reference evidence="1" key="1">
    <citation type="submission" date="2018-07" db="EMBL/GenBank/DDBJ databases">
        <authorList>
            <consortium name="GenomeTrakr network: Whole genome sequencing for foodborne pathogen traceback"/>
        </authorList>
    </citation>
    <scope>NUCLEOTIDE SEQUENCE [LARGE SCALE GENOMIC DNA]</scope>
    <source>
        <strain evidence="1">NC_WHO_S053</strain>
    </source>
</reference>
<sequence length="63" mass="7186">MIQARKFSLPIETSRYIAGLNLTRGLIEEIVKAIRALGFDGFTGFEVDRHSEPYRVFGRLNSQ</sequence>
<name>A0A3R0QCR4_SALEN</name>
<gene>
    <name evidence="1" type="ORF">DTI44_22225</name>
</gene>
<evidence type="ECO:0000313" key="1">
    <source>
        <dbReference type="EMBL" id="MJY21005.1"/>
    </source>
</evidence>
<dbReference type="Proteomes" id="UP000839535">
    <property type="component" value="Unassembled WGS sequence"/>
</dbReference>
<dbReference type="EMBL" id="RTTD01000074">
    <property type="protein sequence ID" value="MJY21005.1"/>
    <property type="molecule type" value="Genomic_DNA"/>
</dbReference>
<proteinExistence type="predicted"/>